<gene>
    <name evidence="2" type="ORF">SMF913_28944</name>
</gene>
<dbReference type="EMBL" id="LJIW01000002">
    <property type="protein sequence ID" value="PNG93479.1"/>
    <property type="molecule type" value="Genomic_DNA"/>
</dbReference>
<accession>A0A2J7Z008</accession>
<proteinExistence type="predicted"/>
<name>A0A2J7Z008_STRMQ</name>
<evidence type="ECO:0000313" key="2">
    <source>
        <dbReference type="EMBL" id="PNG93479.1"/>
    </source>
</evidence>
<dbReference type="Proteomes" id="UP000236520">
    <property type="component" value="Unassembled WGS sequence"/>
</dbReference>
<keyword evidence="3" id="KW-1185">Reference proteome</keyword>
<evidence type="ECO:0000256" key="1">
    <source>
        <dbReference type="SAM" id="MobiDB-lite"/>
    </source>
</evidence>
<dbReference type="AlphaFoldDB" id="A0A2J7Z008"/>
<reference evidence="2 3" key="1">
    <citation type="submission" date="2015-09" db="EMBL/GenBank/DDBJ databases">
        <title>Genome sequence, genome mining and natural product profiling of a biocontrol bacterium Streptomyces malaysiensis F913.</title>
        <authorList>
            <person name="Xu Y."/>
            <person name="Wei J."/>
            <person name="Xie J."/>
            <person name="Li T."/>
            <person name="Zhou Z."/>
        </authorList>
    </citation>
    <scope>NUCLEOTIDE SEQUENCE [LARGE SCALE GENOMIC DNA]</scope>
    <source>
        <strain evidence="2 3">F913</strain>
    </source>
</reference>
<sequence>MNKLSIRAGRLFARLDEAVTTRNAQLARELLARANASAAHDRTEDEDRIAGAAADFAVAQTRGGRARASCSIAKTTSVCVSPAIVAPTAKLLSRDMPGVPLTSSTYGLPSSVRIKSMITITADTYTTRPPEADLAIAEAAARLVPRVCAASDDTVSGVEPESDGTERSGPEVVPDDADPLGELFGRSTPRALRHRSRERPRTRSPRPNRAPRWGRNPRSAA</sequence>
<protein>
    <submittedName>
        <fullName evidence="2">Uncharacterized protein</fullName>
    </submittedName>
</protein>
<feature type="compositionally biased region" description="Basic residues" evidence="1">
    <location>
        <begin position="191"/>
        <end position="206"/>
    </location>
</feature>
<comment type="caution">
    <text evidence="2">The sequence shown here is derived from an EMBL/GenBank/DDBJ whole genome shotgun (WGS) entry which is preliminary data.</text>
</comment>
<evidence type="ECO:0000313" key="3">
    <source>
        <dbReference type="Proteomes" id="UP000236520"/>
    </source>
</evidence>
<organism evidence="2 3">
    <name type="scientific">Streptomyces malaysiensis</name>
    <dbReference type="NCBI Taxonomy" id="92644"/>
    <lineage>
        <taxon>Bacteria</taxon>
        <taxon>Bacillati</taxon>
        <taxon>Actinomycetota</taxon>
        <taxon>Actinomycetes</taxon>
        <taxon>Kitasatosporales</taxon>
        <taxon>Streptomycetaceae</taxon>
        <taxon>Streptomyces</taxon>
        <taxon>Streptomyces violaceusniger group</taxon>
    </lineage>
</organism>
<feature type="region of interest" description="Disordered" evidence="1">
    <location>
        <begin position="152"/>
        <end position="221"/>
    </location>
</feature>